<dbReference type="EMBL" id="JACNIG010000210">
    <property type="protein sequence ID" value="MBC8432170.1"/>
    <property type="molecule type" value="Genomic_DNA"/>
</dbReference>
<name>A0A8J6TSH5_9BACT</name>
<comment type="caution">
    <text evidence="1">The sequence shown here is derived from an EMBL/GenBank/DDBJ whole genome shotgun (WGS) entry which is preliminary data.</text>
</comment>
<accession>A0A8J6TSH5</accession>
<dbReference type="InterPro" id="IPR036866">
    <property type="entry name" value="RibonucZ/Hydroxyglut_hydro"/>
</dbReference>
<reference evidence="1 2" key="1">
    <citation type="submission" date="2020-08" db="EMBL/GenBank/DDBJ databases">
        <title>Bridging the membrane lipid divide: bacteria of the FCB group superphylum have the potential to synthesize archaeal ether lipids.</title>
        <authorList>
            <person name="Villanueva L."/>
            <person name="Von Meijenfeldt F.A.B."/>
            <person name="Westbye A.B."/>
            <person name="Yadav S."/>
            <person name="Hopmans E.C."/>
            <person name="Dutilh B.E."/>
            <person name="Sinninghe Damste J.S."/>
        </authorList>
    </citation>
    <scope>NUCLEOTIDE SEQUENCE [LARGE SCALE GENOMIC DNA]</scope>
    <source>
        <strain evidence="1">NIOZ-UU17</strain>
    </source>
</reference>
<dbReference type="Gene3D" id="3.60.15.10">
    <property type="entry name" value="Ribonuclease Z/Hydroxyacylglutathione hydrolase-like"/>
    <property type="match status" value="1"/>
</dbReference>
<evidence type="ECO:0000313" key="1">
    <source>
        <dbReference type="EMBL" id="MBC8432170.1"/>
    </source>
</evidence>
<dbReference type="Proteomes" id="UP000605201">
    <property type="component" value="Unassembled WGS sequence"/>
</dbReference>
<dbReference type="AlphaFoldDB" id="A0A8J6TSH5"/>
<organism evidence="1 2">
    <name type="scientific">Candidatus Desulfatibia vada</name>
    <dbReference type="NCBI Taxonomy" id="2841696"/>
    <lineage>
        <taxon>Bacteria</taxon>
        <taxon>Pseudomonadati</taxon>
        <taxon>Thermodesulfobacteriota</taxon>
        <taxon>Desulfobacteria</taxon>
        <taxon>Desulfobacterales</taxon>
        <taxon>Desulfobacterales incertae sedis</taxon>
        <taxon>Candidatus Desulfatibia</taxon>
    </lineage>
</organism>
<protein>
    <submittedName>
        <fullName evidence="1">Uncharacterized protein</fullName>
    </submittedName>
</protein>
<proteinExistence type="predicted"/>
<evidence type="ECO:0000313" key="2">
    <source>
        <dbReference type="Proteomes" id="UP000605201"/>
    </source>
</evidence>
<gene>
    <name evidence="1" type="ORF">H8D96_09630</name>
</gene>
<sequence length="51" mass="5752">MAGEIATRSNVGQLVLTHFYPECDQVDIEKECRKTYTGPLVLAEDLIKIEL</sequence>